<proteinExistence type="inferred from homology"/>
<dbReference type="VEuPathDB" id="TrichDB:TVAGG3_1000900"/>
<dbReference type="PRINTS" id="PR00328">
    <property type="entry name" value="SAR1GTPBP"/>
</dbReference>
<evidence type="ECO:0000256" key="4">
    <source>
        <dbReference type="PIRSR" id="PIRSR606689-2"/>
    </source>
</evidence>
<dbReference type="SMART" id="SM00177">
    <property type="entry name" value="ARF"/>
    <property type="match status" value="1"/>
</dbReference>
<dbReference type="Proteomes" id="UP000001542">
    <property type="component" value="Unassembled WGS sequence"/>
</dbReference>
<keyword evidence="1 3" id="KW-0547">Nucleotide-binding</keyword>
<evidence type="ECO:0000256" key="6">
    <source>
        <dbReference type="SAM" id="MobiDB-lite"/>
    </source>
</evidence>
<dbReference type="Gene3D" id="3.40.50.300">
    <property type="entry name" value="P-loop containing nucleotide triphosphate hydrolases"/>
    <property type="match status" value="1"/>
</dbReference>
<dbReference type="EMBL" id="DS113238">
    <property type="protein sequence ID" value="EAY16805.1"/>
    <property type="molecule type" value="Genomic_DNA"/>
</dbReference>
<feature type="binding site" evidence="3">
    <location>
        <begin position="21"/>
        <end position="28"/>
    </location>
    <ligand>
        <name>GTP</name>
        <dbReference type="ChEBI" id="CHEBI:37565"/>
    </ligand>
</feature>
<dbReference type="OrthoDB" id="14717at2759"/>
<feature type="binding site" evidence="4">
    <location>
        <position position="28"/>
    </location>
    <ligand>
        <name>Mg(2+)</name>
        <dbReference type="ChEBI" id="CHEBI:18420"/>
    </ligand>
</feature>
<feature type="region of interest" description="Disordered" evidence="6">
    <location>
        <begin position="188"/>
        <end position="235"/>
    </location>
</feature>
<organism evidence="7 8">
    <name type="scientific">Trichomonas vaginalis (strain ATCC PRA-98 / G3)</name>
    <dbReference type="NCBI Taxonomy" id="412133"/>
    <lineage>
        <taxon>Eukaryota</taxon>
        <taxon>Metamonada</taxon>
        <taxon>Parabasalia</taxon>
        <taxon>Trichomonadida</taxon>
        <taxon>Trichomonadidae</taxon>
        <taxon>Trichomonas</taxon>
    </lineage>
</organism>
<evidence type="ECO:0000256" key="5">
    <source>
        <dbReference type="RuleBase" id="RU003925"/>
    </source>
</evidence>
<evidence type="ECO:0000256" key="2">
    <source>
        <dbReference type="ARBA" id="ARBA00023134"/>
    </source>
</evidence>
<gene>
    <name evidence="7" type="ORF">TVAG_447640</name>
</gene>
<dbReference type="PANTHER" id="PTHR46090">
    <property type="entry name" value="ADP-RIBOSYLATION FACTOR-LIKE PROTEIN 13B"/>
    <property type="match status" value="1"/>
</dbReference>
<dbReference type="SMART" id="SM00178">
    <property type="entry name" value="SAR"/>
    <property type="match status" value="1"/>
</dbReference>
<dbReference type="PANTHER" id="PTHR46090:SF2">
    <property type="entry name" value="ADP-RIBOSYLATION FACTOR-LIKE PROTEIN 13B"/>
    <property type="match status" value="1"/>
</dbReference>
<dbReference type="PROSITE" id="PS51417">
    <property type="entry name" value="ARF"/>
    <property type="match status" value="1"/>
</dbReference>
<dbReference type="InterPro" id="IPR051995">
    <property type="entry name" value="Ciliary_GTPase"/>
</dbReference>
<dbReference type="SMR" id="A2DS35"/>
<dbReference type="NCBIfam" id="TIGR00231">
    <property type="entry name" value="small_GTP"/>
    <property type="match status" value="1"/>
</dbReference>
<evidence type="ECO:0000313" key="8">
    <source>
        <dbReference type="Proteomes" id="UP000001542"/>
    </source>
</evidence>
<accession>A2DS35</accession>
<dbReference type="STRING" id="5722.A2DS35"/>
<dbReference type="GO" id="GO:0046872">
    <property type="term" value="F:metal ion binding"/>
    <property type="evidence" value="ECO:0007669"/>
    <property type="project" value="UniProtKB-KW"/>
</dbReference>
<dbReference type="GO" id="GO:0003924">
    <property type="term" value="F:GTPase activity"/>
    <property type="evidence" value="ECO:0007669"/>
    <property type="project" value="InterPro"/>
</dbReference>
<dbReference type="InParanoid" id="A2DS35"/>
<reference evidence="7" key="1">
    <citation type="submission" date="2006-10" db="EMBL/GenBank/DDBJ databases">
        <authorList>
            <person name="Amadeo P."/>
            <person name="Zhao Q."/>
            <person name="Wortman J."/>
            <person name="Fraser-Liggett C."/>
            <person name="Carlton J."/>
        </authorList>
    </citation>
    <scope>NUCLEOTIDE SEQUENCE</scope>
    <source>
        <strain evidence="7">G3</strain>
    </source>
</reference>
<keyword evidence="2 3" id="KW-0342">GTP-binding</keyword>
<dbReference type="RefSeq" id="XP_001329028.1">
    <property type="nucleotide sequence ID" value="XM_001328993.1"/>
</dbReference>
<feature type="compositionally biased region" description="Basic and acidic residues" evidence="6">
    <location>
        <begin position="189"/>
        <end position="228"/>
    </location>
</feature>
<name>A2DS35_TRIV3</name>
<evidence type="ECO:0000256" key="1">
    <source>
        <dbReference type="ARBA" id="ARBA00022741"/>
    </source>
</evidence>
<dbReference type="KEGG" id="tva:4774816"/>
<keyword evidence="4" id="KW-0479">Metal-binding</keyword>
<dbReference type="InterPro" id="IPR005225">
    <property type="entry name" value="Small_GTP-bd"/>
</dbReference>
<protein>
    <submittedName>
        <fullName evidence="7">ADP-ribosylation factor family protein</fullName>
    </submittedName>
</protein>
<dbReference type="Pfam" id="PF00025">
    <property type="entry name" value="Arf"/>
    <property type="match status" value="1"/>
</dbReference>
<dbReference type="VEuPathDB" id="TrichDB:TVAG_447640"/>
<dbReference type="SUPFAM" id="SSF52540">
    <property type="entry name" value="P-loop containing nucleoside triphosphate hydrolases"/>
    <property type="match status" value="1"/>
</dbReference>
<dbReference type="AlphaFoldDB" id="A2DS35"/>
<keyword evidence="4" id="KW-0460">Magnesium</keyword>
<reference evidence="7" key="2">
    <citation type="journal article" date="2007" name="Science">
        <title>Draft genome sequence of the sexually transmitted pathogen Trichomonas vaginalis.</title>
        <authorList>
            <person name="Carlton J.M."/>
            <person name="Hirt R.P."/>
            <person name="Silva J.C."/>
            <person name="Delcher A.L."/>
            <person name="Schatz M."/>
            <person name="Zhao Q."/>
            <person name="Wortman J.R."/>
            <person name="Bidwell S.L."/>
            <person name="Alsmark U.C.M."/>
            <person name="Besteiro S."/>
            <person name="Sicheritz-Ponten T."/>
            <person name="Noel C.J."/>
            <person name="Dacks J.B."/>
            <person name="Foster P.G."/>
            <person name="Simillion C."/>
            <person name="Van de Peer Y."/>
            <person name="Miranda-Saavedra D."/>
            <person name="Barton G.J."/>
            <person name="Westrop G.D."/>
            <person name="Mueller S."/>
            <person name="Dessi D."/>
            <person name="Fiori P.L."/>
            <person name="Ren Q."/>
            <person name="Paulsen I."/>
            <person name="Zhang H."/>
            <person name="Bastida-Corcuera F.D."/>
            <person name="Simoes-Barbosa A."/>
            <person name="Brown M.T."/>
            <person name="Hayes R.D."/>
            <person name="Mukherjee M."/>
            <person name="Okumura C.Y."/>
            <person name="Schneider R."/>
            <person name="Smith A.J."/>
            <person name="Vanacova S."/>
            <person name="Villalvazo M."/>
            <person name="Haas B.J."/>
            <person name="Pertea M."/>
            <person name="Feldblyum T.V."/>
            <person name="Utterback T.R."/>
            <person name="Shu C.L."/>
            <person name="Osoegawa K."/>
            <person name="de Jong P.J."/>
            <person name="Hrdy I."/>
            <person name="Horvathova L."/>
            <person name="Zubacova Z."/>
            <person name="Dolezal P."/>
            <person name="Malik S.B."/>
            <person name="Logsdon J.M. Jr."/>
            <person name="Henze K."/>
            <person name="Gupta A."/>
            <person name="Wang C.C."/>
            <person name="Dunne R.L."/>
            <person name="Upcroft J.A."/>
            <person name="Upcroft P."/>
            <person name="White O."/>
            <person name="Salzberg S.L."/>
            <person name="Tang P."/>
            <person name="Chiu C.-H."/>
            <person name="Lee Y.-S."/>
            <person name="Embley T.M."/>
            <person name="Coombs G.H."/>
            <person name="Mottram J.C."/>
            <person name="Tachezy J."/>
            <person name="Fraser-Liggett C.M."/>
            <person name="Johnson P.J."/>
        </authorList>
    </citation>
    <scope>NUCLEOTIDE SEQUENCE [LARGE SCALE GENOMIC DNA]</scope>
    <source>
        <strain evidence="7">G3</strain>
    </source>
</reference>
<sequence length="235" mass="26263">MGCVSSQATVPIDDIIISIFGIDNAGKTCLLRSLAGNFEFDCVPTVGLGQESFMYNDIKLTVYDLGGNAKFRSVWERFYAATWGFIWVVDASDEARINESKEALHKMIQHEFLKTKPFIVVANKQDKEGAIKAADLKKRLDLPKKIQVVDAIVTQPNIEEKKPNPGVSAALDLLINTIIADYPKLASKRQVDLKKQEEIDQREKEEKRARIEKARAEREAKAAEEAKQADAAQAQ</sequence>
<keyword evidence="8" id="KW-1185">Reference proteome</keyword>
<evidence type="ECO:0000313" key="7">
    <source>
        <dbReference type="EMBL" id="EAY16805.1"/>
    </source>
</evidence>
<feature type="binding site" evidence="3">
    <location>
        <position position="67"/>
    </location>
    <ligand>
        <name>GTP</name>
        <dbReference type="ChEBI" id="CHEBI:37565"/>
    </ligand>
</feature>
<feature type="binding site" evidence="4">
    <location>
        <position position="45"/>
    </location>
    <ligand>
        <name>Mg(2+)</name>
        <dbReference type="ChEBI" id="CHEBI:18420"/>
    </ligand>
</feature>
<dbReference type="GO" id="GO:0005525">
    <property type="term" value="F:GTP binding"/>
    <property type="evidence" value="ECO:0007669"/>
    <property type="project" value="UniProtKB-KW"/>
</dbReference>
<feature type="binding site" evidence="3">
    <location>
        <begin position="123"/>
        <end position="126"/>
    </location>
    <ligand>
        <name>GTP</name>
        <dbReference type="ChEBI" id="CHEBI:37565"/>
    </ligand>
</feature>
<dbReference type="eggNOG" id="KOG0072">
    <property type="taxonomic scope" value="Eukaryota"/>
</dbReference>
<dbReference type="InterPro" id="IPR006689">
    <property type="entry name" value="Small_GTPase_ARF/SAR"/>
</dbReference>
<comment type="similarity">
    <text evidence="5">Belongs to the small GTPase superfamily. Arf family.</text>
</comment>
<dbReference type="InterPro" id="IPR027417">
    <property type="entry name" value="P-loop_NTPase"/>
</dbReference>
<evidence type="ECO:0000256" key="3">
    <source>
        <dbReference type="PIRSR" id="PIRSR606689-1"/>
    </source>
</evidence>